<evidence type="ECO:0000313" key="8">
    <source>
        <dbReference type="Proteomes" id="UP000293433"/>
    </source>
</evidence>
<dbReference type="PROSITE" id="PS50109">
    <property type="entry name" value="HIS_KIN"/>
    <property type="match status" value="1"/>
</dbReference>
<feature type="domain" description="Histidine kinase" evidence="5">
    <location>
        <begin position="520"/>
        <end position="609"/>
    </location>
</feature>
<dbReference type="GO" id="GO:0006355">
    <property type="term" value="P:regulation of DNA-templated transcription"/>
    <property type="evidence" value="ECO:0007669"/>
    <property type="project" value="InterPro"/>
</dbReference>
<keyword evidence="4" id="KW-0175">Coiled coil</keyword>
<dbReference type="Gene3D" id="2.10.70.100">
    <property type="match status" value="1"/>
</dbReference>
<dbReference type="InterPro" id="IPR003594">
    <property type="entry name" value="HATPase_dom"/>
</dbReference>
<dbReference type="Gene3D" id="1.20.5.1930">
    <property type="match status" value="1"/>
</dbReference>
<feature type="domain" description="PAC" evidence="6">
    <location>
        <begin position="331"/>
        <end position="387"/>
    </location>
</feature>
<proteinExistence type="predicted"/>
<dbReference type="InterPro" id="IPR000014">
    <property type="entry name" value="PAS"/>
</dbReference>
<dbReference type="GO" id="GO:0016020">
    <property type="term" value="C:membrane"/>
    <property type="evidence" value="ECO:0007669"/>
    <property type="project" value="InterPro"/>
</dbReference>
<gene>
    <name evidence="7" type="ORF">EV685_0567</name>
</gene>
<dbReference type="CDD" id="cd00130">
    <property type="entry name" value="PAS"/>
    <property type="match status" value="2"/>
</dbReference>
<dbReference type="Pfam" id="PF07730">
    <property type="entry name" value="HisKA_3"/>
    <property type="match status" value="1"/>
</dbReference>
<dbReference type="NCBIfam" id="TIGR00229">
    <property type="entry name" value="sensory_box"/>
    <property type="match status" value="1"/>
</dbReference>
<protein>
    <submittedName>
        <fullName evidence="7">PAS domain S-box-containing protein</fullName>
    </submittedName>
</protein>
<dbReference type="SMART" id="SM00091">
    <property type="entry name" value="PAS"/>
    <property type="match status" value="2"/>
</dbReference>
<keyword evidence="1" id="KW-0808">Transferase</keyword>
<evidence type="ECO:0000313" key="7">
    <source>
        <dbReference type="EMBL" id="RZS58283.1"/>
    </source>
</evidence>
<organism evidence="7 8">
    <name type="scientific">Sphaerotilus mobilis</name>
    <dbReference type="NCBI Taxonomy" id="47994"/>
    <lineage>
        <taxon>Bacteria</taxon>
        <taxon>Pseudomonadati</taxon>
        <taxon>Pseudomonadota</taxon>
        <taxon>Betaproteobacteria</taxon>
        <taxon>Burkholderiales</taxon>
        <taxon>Sphaerotilaceae</taxon>
        <taxon>Sphaerotilus</taxon>
    </lineage>
</organism>
<dbReference type="Pfam" id="PF08448">
    <property type="entry name" value="PAS_4"/>
    <property type="match status" value="1"/>
</dbReference>
<dbReference type="Gene3D" id="3.30.450.20">
    <property type="entry name" value="PAS domain"/>
    <property type="match status" value="2"/>
</dbReference>
<name>A0A4Q7LV27_9BURK</name>
<dbReference type="PANTHER" id="PTHR24421:SF59">
    <property type="entry name" value="OXYGEN SENSOR HISTIDINE KINASE NREB"/>
    <property type="match status" value="1"/>
</dbReference>
<sequence length="619" mass="67924">MNWTMSPHLIPIPRGPSVAGGSLTHRAAHRSDSAGFPMTEHIEHDDLTCLPLVDRIGRQIDHLREGRSLARSIRRRADDGSSIVIEELLHTARATLHAQHDELTGLRLALARCQQRLQARAGEPVDDREADDLMFFAHPQALLIADVETREILAANPAACEQYGWRGEGWRGQLLSDLHTGPEHARMDAYLGRLGHGMPASGGLWQHRRADGSTFYVHLNSRPMRHLGREARLMLVRDVSEWLLTVSAREQALQALGRSESNLQAAQALARIGSFEHDVRSGDFQCSPQLLRMLGGRPIDGRLTMVDMLTALDPCDRPQLVALRDAVLDGRSGQIVVRCSGRGGSRKLQWLAIRVEPETDRSGQVIRVHGTVQDVTESQVAAQELSELSAQLRELSAQSESRLDQLRKRMAADLHDGLGQVLSTVKLRVQMLGQATPAAPEPAALADRVGAVGRLVDEALDMVRDVSTLLRPPALELGLVSAIEWLADEFRLRAELPCEIHIDDGGGRCTGLDDDATQDLFRIVQESLGNVTRHAGAQRVSLSLLADRDLLRIEVQDDGIGFDPGQQRRHGHFGLFGMQERALRLGARLQVDSQPGRGCRVQVEMPWPAAAANGAGASS</sequence>
<keyword evidence="8" id="KW-1185">Reference proteome</keyword>
<dbReference type="InterPro" id="IPR013656">
    <property type="entry name" value="PAS_4"/>
</dbReference>
<evidence type="ECO:0000259" key="5">
    <source>
        <dbReference type="PROSITE" id="PS50109"/>
    </source>
</evidence>
<dbReference type="InterPro" id="IPR050482">
    <property type="entry name" value="Sensor_HK_TwoCompSys"/>
</dbReference>
<dbReference type="SMART" id="SM00086">
    <property type="entry name" value="PAC"/>
    <property type="match status" value="2"/>
</dbReference>
<dbReference type="PROSITE" id="PS50113">
    <property type="entry name" value="PAC"/>
    <property type="match status" value="1"/>
</dbReference>
<dbReference type="PANTHER" id="PTHR24421">
    <property type="entry name" value="NITRATE/NITRITE SENSOR PROTEIN NARX-RELATED"/>
    <property type="match status" value="1"/>
</dbReference>
<dbReference type="GO" id="GO:0046983">
    <property type="term" value="F:protein dimerization activity"/>
    <property type="evidence" value="ECO:0007669"/>
    <property type="project" value="InterPro"/>
</dbReference>
<evidence type="ECO:0000256" key="1">
    <source>
        <dbReference type="ARBA" id="ARBA00022679"/>
    </source>
</evidence>
<dbReference type="EMBL" id="SGWV01000007">
    <property type="protein sequence ID" value="RZS58283.1"/>
    <property type="molecule type" value="Genomic_DNA"/>
</dbReference>
<dbReference type="InterPro" id="IPR005467">
    <property type="entry name" value="His_kinase_dom"/>
</dbReference>
<evidence type="ECO:0000259" key="6">
    <source>
        <dbReference type="PROSITE" id="PS50113"/>
    </source>
</evidence>
<dbReference type="InterPro" id="IPR001610">
    <property type="entry name" value="PAC"/>
</dbReference>
<dbReference type="GO" id="GO:0000155">
    <property type="term" value="F:phosphorelay sensor kinase activity"/>
    <property type="evidence" value="ECO:0007669"/>
    <property type="project" value="InterPro"/>
</dbReference>
<dbReference type="SMART" id="SM00387">
    <property type="entry name" value="HATPase_c"/>
    <property type="match status" value="1"/>
</dbReference>
<dbReference type="CDD" id="cd16917">
    <property type="entry name" value="HATPase_UhpB-NarQ-NarX-like"/>
    <property type="match status" value="1"/>
</dbReference>
<evidence type="ECO:0000256" key="4">
    <source>
        <dbReference type="SAM" id="Coils"/>
    </source>
</evidence>
<accession>A0A4Q7LV27</accession>
<dbReference type="SUPFAM" id="SSF55874">
    <property type="entry name" value="ATPase domain of HSP90 chaperone/DNA topoisomerase II/histidine kinase"/>
    <property type="match status" value="1"/>
</dbReference>
<feature type="coiled-coil region" evidence="4">
    <location>
        <begin position="378"/>
        <end position="409"/>
    </location>
</feature>
<dbReference type="Gene3D" id="3.30.565.10">
    <property type="entry name" value="Histidine kinase-like ATPase, C-terminal domain"/>
    <property type="match status" value="1"/>
</dbReference>
<dbReference type="InterPro" id="IPR000700">
    <property type="entry name" value="PAS-assoc_C"/>
</dbReference>
<dbReference type="Proteomes" id="UP000293433">
    <property type="component" value="Unassembled WGS sequence"/>
</dbReference>
<dbReference type="OrthoDB" id="9782588at2"/>
<reference evidence="7 8" key="1">
    <citation type="submission" date="2019-02" db="EMBL/GenBank/DDBJ databases">
        <title>Genomic Encyclopedia of Type Strains, Phase IV (KMG-IV): sequencing the most valuable type-strain genomes for metagenomic binning, comparative biology and taxonomic classification.</title>
        <authorList>
            <person name="Goeker M."/>
        </authorList>
    </citation>
    <scope>NUCLEOTIDE SEQUENCE [LARGE SCALE GENOMIC DNA]</scope>
    <source>
        <strain evidence="7 8">DSM 10617</strain>
    </source>
</reference>
<keyword evidence="2" id="KW-0418">Kinase</keyword>
<dbReference type="SUPFAM" id="SSF55785">
    <property type="entry name" value="PYP-like sensor domain (PAS domain)"/>
    <property type="match status" value="2"/>
</dbReference>
<evidence type="ECO:0000256" key="3">
    <source>
        <dbReference type="ARBA" id="ARBA00023012"/>
    </source>
</evidence>
<evidence type="ECO:0000256" key="2">
    <source>
        <dbReference type="ARBA" id="ARBA00022777"/>
    </source>
</evidence>
<dbReference type="InterPro" id="IPR013767">
    <property type="entry name" value="PAS_fold"/>
</dbReference>
<dbReference type="InterPro" id="IPR011712">
    <property type="entry name" value="Sig_transdc_His_kin_sub3_dim/P"/>
</dbReference>
<dbReference type="Pfam" id="PF00989">
    <property type="entry name" value="PAS"/>
    <property type="match status" value="1"/>
</dbReference>
<dbReference type="Pfam" id="PF02518">
    <property type="entry name" value="HATPase_c"/>
    <property type="match status" value="1"/>
</dbReference>
<dbReference type="InterPro" id="IPR036890">
    <property type="entry name" value="HATPase_C_sf"/>
</dbReference>
<dbReference type="InterPro" id="IPR035965">
    <property type="entry name" value="PAS-like_dom_sf"/>
</dbReference>
<dbReference type="AlphaFoldDB" id="A0A4Q7LV27"/>
<keyword evidence="3" id="KW-0902">Two-component regulatory system</keyword>
<comment type="caution">
    <text evidence="7">The sequence shown here is derived from an EMBL/GenBank/DDBJ whole genome shotgun (WGS) entry which is preliminary data.</text>
</comment>